<dbReference type="InterPro" id="IPR039375">
    <property type="entry name" value="NodN-like"/>
</dbReference>
<organism evidence="2 3">
    <name type="scientific">Marinobacter gudaonensis</name>
    <dbReference type="NCBI Taxonomy" id="375760"/>
    <lineage>
        <taxon>Bacteria</taxon>
        <taxon>Pseudomonadati</taxon>
        <taxon>Pseudomonadota</taxon>
        <taxon>Gammaproteobacteria</taxon>
        <taxon>Pseudomonadales</taxon>
        <taxon>Marinobacteraceae</taxon>
        <taxon>Marinobacter</taxon>
    </lineage>
</organism>
<feature type="domain" description="MaoC-like" evidence="1">
    <location>
        <begin position="11"/>
        <end position="127"/>
    </location>
</feature>
<keyword evidence="3" id="KW-1185">Reference proteome</keyword>
<dbReference type="Pfam" id="PF01575">
    <property type="entry name" value="MaoC_dehydratas"/>
    <property type="match status" value="1"/>
</dbReference>
<dbReference type="EMBL" id="FOYV01000001">
    <property type="protein sequence ID" value="SFR49580.1"/>
    <property type="molecule type" value="Genomic_DNA"/>
</dbReference>
<dbReference type="InterPro" id="IPR029069">
    <property type="entry name" value="HotDog_dom_sf"/>
</dbReference>
<dbReference type="AlphaFoldDB" id="A0A1I6H5B2"/>
<accession>A0A1I6H5B2</accession>
<proteinExistence type="predicted"/>
<evidence type="ECO:0000313" key="3">
    <source>
        <dbReference type="Proteomes" id="UP000199290"/>
    </source>
</evidence>
<dbReference type="PANTHER" id="PTHR42993">
    <property type="entry name" value="MAOC-LIKE DEHYDRATASE DOMAIN-CONTAINING PROTEIN"/>
    <property type="match status" value="1"/>
</dbReference>
<dbReference type="PANTHER" id="PTHR42993:SF1">
    <property type="entry name" value="MAOC-LIKE DEHYDRATASE DOMAIN-CONTAINING PROTEIN"/>
    <property type="match status" value="1"/>
</dbReference>
<evidence type="ECO:0000313" key="2">
    <source>
        <dbReference type="EMBL" id="SFR49580.1"/>
    </source>
</evidence>
<dbReference type="InterPro" id="IPR002539">
    <property type="entry name" value="MaoC-like_dom"/>
</dbReference>
<dbReference type="OrthoDB" id="9801735at2"/>
<dbReference type="RefSeq" id="WP_091989860.1">
    <property type="nucleotide sequence ID" value="NZ_FOYV01000001.1"/>
</dbReference>
<dbReference type="Gene3D" id="3.10.129.10">
    <property type="entry name" value="Hotdog Thioesterase"/>
    <property type="match status" value="1"/>
</dbReference>
<name>A0A1I6H5B2_9GAMM</name>
<sequence length="151" mass="16851">MKDVQLAELANMAGRLVSHSPWLTITQEMVNAFADVTGDHQWIHIDVERAKRESPWKSPIAHGYLTVSLISRLNPQALKVLGPSATINYGLNRLRFPSAVKVGSSIRTRVELLAVDQVDDQRQLATYRTTVEIRGEDKPACVAENLIMYVA</sequence>
<evidence type="ECO:0000259" key="1">
    <source>
        <dbReference type="Pfam" id="PF01575"/>
    </source>
</evidence>
<dbReference type="STRING" id="375760.SAMN04488073_2318"/>
<protein>
    <submittedName>
        <fullName evidence="2">Acyl dehydratase</fullName>
    </submittedName>
</protein>
<gene>
    <name evidence="2" type="ORF">SAMN04488073_2318</name>
</gene>
<reference evidence="3" key="1">
    <citation type="submission" date="2016-10" db="EMBL/GenBank/DDBJ databases">
        <authorList>
            <person name="Varghese N."/>
            <person name="Submissions S."/>
        </authorList>
    </citation>
    <scope>NUCLEOTIDE SEQUENCE [LARGE SCALE GENOMIC DNA]</scope>
    <source>
        <strain evidence="3">CGMCC 1.6294</strain>
    </source>
</reference>
<dbReference type="CDD" id="cd03450">
    <property type="entry name" value="NodN"/>
    <property type="match status" value="1"/>
</dbReference>
<dbReference type="SUPFAM" id="SSF54637">
    <property type="entry name" value="Thioesterase/thiol ester dehydrase-isomerase"/>
    <property type="match status" value="1"/>
</dbReference>
<dbReference type="Proteomes" id="UP000199290">
    <property type="component" value="Unassembled WGS sequence"/>
</dbReference>